<name>A0A1H2QLX9_9FLAO</name>
<keyword evidence="1" id="KW-0472">Membrane</keyword>
<dbReference type="AlphaFoldDB" id="A0A1H2QLX9"/>
<keyword evidence="1" id="KW-1133">Transmembrane helix</keyword>
<proteinExistence type="predicted"/>
<dbReference type="Proteomes" id="UP000199592">
    <property type="component" value="Unassembled WGS sequence"/>
</dbReference>
<dbReference type="EMBL" id="FNMY01000001">
    <property type="protein sequence ID" value="SDW08213.1"/>
    <property type="molecule type" value="Genomic_DNA"/>
</dbReference>
<evidence type="ECO:0000313" key="2">
    <source>
        <dbReference type="EMBL" id="SDW08213.1"/>
    </source>
</evidence>
<feature type="transmembrane region" description="Helical" evidence="1">
    <location>
        <begin position="155"/>
        <end position="181"/>
    </location>
</feature>
<dbReference type="RefSeq" id="WP_245668090.1">
    <property type="nucleotide sequence ID" value="NZ_FNKI01000002.1"/>
</dbReference>
<accession>A0A1H2QLX9</accession>
<feature type="transmembrane region" description="Helical" evidence="1">
    <location>
        <begin position="112"/>
        <end position="135"/>
    </location>
</feature>
<feature type="transmembrane region" description="Helical" evidence="1">
    <location>
        <begin position="82"/>
        <end position="100"/>
    </location>
</feature>
<reference evidence="3" key="1">
    <citation type="submission" date="2016-10" db="EMBL/GenBank/DDBJ databases">
        <authorList>
            <person name="Varghese N."/>
            <person name="Submissions S."/>
        </authorList>
    </citation>
    <scope>NUCLEOTIDE SEQUENCE [LARGE SCALE GENOMIC DNA]</scope>
    <source>
        <strain evidence="3">DSM 25030</strain>
    </source>
</reference>
<protein>
    <submittedName>
        <fullName evidence="2">Uncharacterized protein</fullName>
    </submittedName>
</protein>
<organism evidence="2 3">
    <name type="scientific">Flagellimonas zhangzhouensis</name>
    <dbReference type="NCBI Taxonomy" id="1073328"/>
    <lineage>
        <taxon>Bacteria</taxon>
        <taxon>Pseudomonadati</taxon>
        <taxon>Bacteroidota</taxon>
        <taxon>Flavobacteriia</taxon>
        <taxon>Flavobacteriales</taxon>
        <taxon>Flavobacteriaceae</taxon>
        <taxon>Flagellimonas</taxon>
    </lineage>
</organism>
<keyword evidence="1" id="KW-0812">Transmembrane</keyword>
<evidence type="ECO:0000313" key="3">
    <source>
        <dbReference type="Proteomes" id="UP000199592"/>
    </source>
</evidence>
<dbReference type="STRING" id="1073328.SAMN05216294_1634"/>
<keyword evidence="3" id="KW-1185">Reference proteome</keyword>
<feature type="transmembrane region" description="Helical" evidence="1">
    <location>
        <begin position="12"/>
        <end position="37"/>
    </location>
</feature>
<gene>
    <name evidence="2" type="ORF">SAMN04487892_0285</name>
</gene>
<sequence length="186" mass="21038">MINLIEGKNFGKIVLTLFILTNAIYLYMIMVTIPLTMNFSNGMQLLDMKPSGYDFNYVNELFKSLGENGRKTYLTKQIPVDMVYPFLFGSTYSLLMAFFFKKLQKLKPPYSYLCFVPVVAGIADYAENFGIISLLKNYPELLETSVVLTNTFTLIKSVSTSIFFIILLIVLVSLGLQAVAVKNRSL</sequence>
<evidence type="ECO:0000256" key="1">
    <source>
        <dbReference type="SAM" id="Phobius"/>
    </source>
</evidence>